<dbReference type="AlphaFoldDB" id="A0A0D6P7W9"/>
<evidence type="ECO:0008006" key="3">
    <source>
        <dbReference type="Google" id="ProtNLM"/>
    </source>
</evidence>
<comment type="caution">
    <text evidence="1">The sequence shown here is derived from an EMBL/GenBank/DDBJ whole genome shotgun (WGS) entry which is preliminary data.</text>
</comment>
<sequence>MSDDVPGKGEAPTAAGILECLRMLVAEAASLRMTQTVTALSDAIAACAAERRGTGPQDRVRLH</sequence>
<protein>
    <recommendedName>
        <fullName evidence="3">Transposase</fullName>
    </recommendedName>
</protein>
<proteinExistence type="predicted"/>
<evidence type="ECO:0000313" key="1">
    <source>
        <dbReference type="EMBL" id="GAN77752.1"/>
    </source>
</evidence>
<dbReference type="RefSeq" id="WP_048861969.1">
    <property type="nucleotide sequence ID" value="NZ_BANB01000442.1"/>
</dbReference>
<dbReference type="Proteomes" id="UP000032680">
    <property type="component" value="Unassembled WGS sequence"/>
</dbReference>
<dbReference type="OrthoDB" id="10002634at2"/>
<dbReference type="EMBL" id="BANB01000442">
    <property type="protein sequence ID" value="GAN77752.1"/>
    <property type="molecule type" value="Genomic_DNA"/>
</dbReference>
<accession>A0A0D6P7W9</accession>
<keyword evidence="2" id="KW-1185">Reference proteome</keyword>
<name>A0A0D6P7W9_9PROT</name>
<reference evidence="1 2" key="1">
    <citation type="submission" date="2012-11" db="EMBL/GenBank/DDBJ databases">
        <title>Whole genome sequence of Acidisphaera rubrifaciens HS-AP3.</title>
        <authorList>
            <person name="Azuma Y."/>
            <person name="Higashiura N."/>
            <person name="Hirakawa H."/>
            <person name="Matsushita K."/>
        </authorList>
    </citation>
    <scope>NUCLEOTIDE SEQUENCE [LARGE SCALE GENOMIC DNA]</scope>
    <source>
        <strain evidence="1 2">HS-AP3</strain>
    </source>
</reference>
<organism evidence="1 2">
    <name type="scientific">Acidisphaera rubrifaciens HS-AP3</name>
    <dbReference type="NCBI Taxonomy" id="1231350"/>
    <lineage>
        <taxon>Bacteria</taxon>
        <taxon>Pseudomonadati</taxon>
        <taxon>Pseudomonadota</taxon>
        <taxon>Alphaproteobacteria</taxon>
        <taxon>Acetobacterales</taxon>
        <taxon>Acetobacteraceae</taxon>
        <taxon>Acidisphaera</taxon>
    </lineage>
</organism>
<gene>
    <name evidence="1" type="ORF">Asru_0442_02</name>
</gene>
<evidence type="ECO:0000313" key="2">
    <source>
        <dbReference type="Proteomes" id="UP000032680"/>
    </source>
</evidence>